<sequence length="307" mass="32134">MDTGMDDALALIYLTSRPDVELSAVTCVNGCVDVDAVARNTTGVLAALDRRDILVGKGSDRPLTSGGPGAQWVFGPTGLGDVRLPEAAVPGDLPPALDVMRRVLARPGPRTTLVCTGPLTNVALLLRAHPEAARQVAAVYVMGGSAAAGGNETPAAEFNILQDPEAADIVLRSGLPVVMYGLDVFTRVTATDADIAALDASGRPGAVLAGRILRELAARFATRGAFLGDAGVAVVATERRLAELRRLKVAVELRGGYTRGATVVDRRVTRPPHGDHADDWPYAEIVWDLDATGVAAQFVRSVITKES</sequence>
<protein>
    <submittedName>
        <fullName evidence="2">Nucleoside hydrolase</fullName>
    </submittedName>
</protein>
<dbReference type="PANTHER" id="PTHR12304:SF4">
    <property type="entry name" value="URIDINE NUCLEOSIDASE"/>
    <property type="match status" value="1"/>
</dbReference>
<keyword evidence="2" id="KW-0378">Hydrolase</keyword>
<dbReference type="Pfam" id="PF01156">
    <property type="entry name" value="IU_nuc_hydro"/>
    <property type="match status" value="1"/>
</dbReference>
<organism evidence="2 3">
    <name type="scientific">Nonomuraea guangzhouensis</name>
    <dbReference type="NCBI Taxonomy" id="1291555"/>
    <lineage>
        <taxon>Bacteria</taxon>
        <taxon>Bacillati</taxon>
        <taxon>Actinomycetota</taxon>
        <taxon>Actinomycetes</taxon>
        <taxon>Streptosporangiales</taxon>
        <taxon>Streptosporangiaceae</taxon>
        <taxon>Nonomuraea</taxon>
    </lineage>
</organism>
<dbReference type="EMBL" id="JBHUCM010000014">
    <property type="protein sequence ID" value="MFD1538755.1"/>
    <property type="molecule type" value="Genomic_DNA"/>
</dbReference>
<evidence type="ECO:0000313" key="2">
    <source>
        <dbReference type="EMBL" id="MFD1538755.1"/>
    </source>
</evidence>
<gene>
    <name evidence="2" type="ORF">ACFSJ0_16990</name>
</gene>
<comment type="caution">
    <text evidence="2">The sequence shown here is derived from an EMBL/GenBank/DDBJ whole genome shotgun (WGS) entry which is preliminary data.</text>
</comment>
<accession>A0ABW4G8F8</accession>
<feature type="domain" description="Inosine/uridine-preferring nucleoside hydrolase" evidence="1">
    <location>
        <begin position="1"/>
        <end position="293"/>
    </location>
</feature>
<dbReference type="RefSeq" id="WP_219530637.1">
    <property type="nucleotide sequence ID" value="NZ_JAHKRM010000009.1"/>
</dbReference>
<dbReference type="InterPro" id="IPR001910">
    <property type="entry name" value="Inosine/uridine_hydrolase_dom"/>
</dbReference>
<evidence type="ECO:0000313" key="3">
    <source>
        <dbReference type="Proteomes" id="UP001597097"/>
    </source>
</evidence>
<keyword evidence="3" id="KW-1185">Reference proteome</keyword>
<dbReference type="GO" id="GO:0016787">
    <property type="term" value="F:hydrolase activity"/>
    <property type="evidence" value="ECO:0007669"/>
    <property type="project" value="UniProtKB-KW"/>
</dbReference>
<reference evidence="3" key="1">
    <citation type="journal article" date="2019" name="Int. J. Syst. Evol. Microbiol.">
        <title>The Global Catalogue of Microorganisms (GCM) 10K type strain sequencing project: providing services to taxonomists for standard genome sequencing and annotation.</title>
        <authorList>
            <consortium name="The Broad Institute Genomics Platform"/>
            <consortium name="The Broad Institute Genome Sequencing Center for Infectious Disease"/>
            <person name="Wu L."/>
            <person name="Ma J."/>
        </authorList>
    </citation>
    <scope>NUCLEOTIDE SEQUENCE [LARGE SCALE GENOMIC DNA]</scope>
    <source>
        <strain evidence="3">CGMCC 1.15399</strain>
    </source>
</reference>
<dbReference type="InterPro" id="IPR023186">
    <property type="entry name" value="IUNH"/>
</dbReference>
<name>A0ABW4G8F8_9ACTN</name>
<dbReference type="PANTHER" id="PTHR12304">
    <property type="entry name" value="INOSINE-URIDINE PREFERRING NUCLEOSIDE HYDROLASE"/>
    <property type="match status" value="1"/>
</dbReference>
<proteinExistence type="predicted"/>
<dbReference type="Proteomes" id="UP001597097">
    <property type="component" value="Unassembled WGS sequence"/>
</dbReference>
<evidence type="ECO:0000259" key="1">
    <source>
        <dbReference type="Pfam" id="PF01156"/>
    </source>
</evidence>